<name>A0A1Q4VD81_9ACTN</name>
<dbReference type="Pfam" id="PF04314">
    <property type="entry name" value="PCuAC"/>
    <property type="match status" value="1"/>
</dbReference>
<feature type="signal peptide" evidence="2">
    <location>
        <begin position="1"/>
        <end position="23"/>
    </location>
</feature>
<feature type="chain" id="PRO_5013293098" evidence="2">
    <location>
        <begin position="24"/>
        <end position="236"/>
    </location>
</feature>
<keyword evidence="3" id="KW-0449">Lipoprotein</keyword>
<dbReference type="EMBL" id="LFBV01000001">
    <property type="protein sequence ID" value="OKH95772.1"/>
    <property type="molecule type" value="Genomic_DNA"/>
</dbReference>
<dbReference type="PROSITE" id="PS51257">
    <property type="entry name" value="PROKAR_LIPOPROTEIN"/>
    <property type="match status" value="1"/>
</dbReference>
<keyword evidence="4" id="KW-1185">Reference proteome</keyword>
<accession>A0A1Q4VD81</accession>
<feature type="compositionally biased region" description="Low complexity" evidence="1">
    <location>
        <begin position="184"/>
        <end position="198"/>
    </location>
</feature>
<evidence type="ECO:0000256" key="2">
    <source>
        <dbReference type="SAM" id="SignalP"/>
    </source>
</evidence>
<dbReference type="Proteomes" id="UP000186455">
    <property type="component" value="Unassembled WGS sequence"/>
</dbReference>
<dbReference type="InterPro" id="IPR036182">
    <property type="entry name" value="PCuAC_sf"/>
</dbReference>
<reference evidence="3 4" key="1">
    <citation type="submission" date="2015-06" db="EMBL/GenBank/DDBJ databases">
        <title>Cloning and characterization of the uncialamcin biosynthetic gene cluster.</title>
        <authorList>
            <person name="Yan X."/>
            <person name="Huang T."/>
            <person name="Ge H."/>
            <person name="Shen B."/>
        </authorList>
    </citation>
    <scope>NUCLEOTIDE SEQUENCE [LARGE SCALE GENOMIC DNA]</scope>
    <source>
        <strain evidence="3 4">DCA2648</strain>
    </source>
</reference>
<dbReference type="AlphaFoldDB" id="A0A1Q4VD81"/>
<evidence type="ECO:0000313" key="3">
    <source>
        <dbReference type="EMBL" id="OKH95772.1"/>
    </source>
</evidence>
<evidence type="ECO:0000256" key="1">
    <source>
        <dbReference type="SAM" id="MobiDB-lite"/>
    </source>
</evidence>
<proteinExistence type="predicted"/>
<comment type="caution">
    <text evidence="3">The sequence shown here is derived from an EMBL/GenBank/DDBJ whole genome shotgun (WGS) entry which is preliminary data.</text>
</comment>
<dbReference type="RefSeq" id="WP_073783364.1">
    <property type="nucleotide sequence ID" value="NZ_CP108638.1"/>
</dbReference>
<dbReference type="SUPFAM" id="SSF110087">
    <property type="entry name" value="DR1885-like metal-binding protein"/>
    <property type="match status" value="1"/>
</dbReference>
<dbReference type="STRING" id="1048205.AB852_03200"/>
<keyword evidence="2" id="KW-0732">Signal</keyword>
<gene>
    <name evidence="3" type="ORF">AB852_03200</name>
</gene>
<dbReference type="InterPro" id="IPR007410">
    <property type="entry name" value="LpqE-like"/>
</dbReference>
<sequence>MSSSLRRGALAATAIAFSIASLAACGAGTNAQTLGVEPDNASTSVGDIQIENSNIITQPELEATGPAVLSVTLFNTGSKDQTLDAVALSGAGGKAELKPAKGADKLTVPAGGSLVLGGKDNASAVLAGGRESVKDGDAQNVTYTFSGTGQIKIDSFVVPATGYFEEWGPSEMPKPGPERKPAEPDASGSPSGDASGAPEGTEGTESGAPAEGTGSESPADGTSADPAGSESAATTG</sequence>
<protein>
    <submittedName>
        <fullName evidence="3">Lipoprotein</fullName>
    </submittedName>
</protein>
<feature type="region of interest" description="Disordered" evidence="1">
    <location>
        <begin position="167"/>
        <end position="236"/>
    </location>
</feature>
<dbReference type="Gene3D" id="2.60.40.1890">
    <property type="entry name" value="PCu(A)C copper chaperone"/>
    <property type="match status" value="1"/>
</dbReference>
<evidence type="ECO:0000313" key="4">
    <source>
        <dbReference type="Proteomes" id="UP000186455"/>
    </source>
</evidence>
<organism evidence="3 4">
    <name type="scientific">Streptomyces uncialis</name>
    <dbReference type="NCBI Taxonomy" id="1048205"/>
    <lineage>
        <taxon>Bacteria</taxon>
        <taxon>Bacillati</taxon>
        <taxon>Actinomycetota</taxon>
        <taxon>Actinomycetes</taxon>
        <taxon>Kitasatosporales</taxon>
        <taxon>Streptomycetaceae</taxon>
        <taxon>Streptomyces</taxon>
    </lineage>
</organism>